<comment type="caution">
    <text evidence="1">The sequence shown here is derived from an EMBL/GenBank/DDBJ whole genome shotgun (WGS) entry which is preliminary data.</text>
</comment>
<dbReference type="EMBL" id="JAQIZT010000011">
    <property type="protein sequence ID" value="KAJ6978825.1"/>
    <property type="molecule type" value="Genomic_DNA"/>
</dbReference>
<keyword evidence="2" id="KW-1185">Reference proteome</keyword>
<accession>A0AAD6M5B9</accession>
<dbReference type="AlphaFoldDB" id="A0AAD6M5B9"/>
<evidence type="ECO:0000313" key="1">
    <source>
        <dbReference type="EMBL" id="KAJ6978825.1"/>
    </source>
</evidence>
<name>A0AAD6M5B9_9ROSI</name>
<organism evidence="1 2">
    <name type="scientific">Populus alba x Populus x berolinensis</name>
    <dbReference type="NCBI Taxonomy" id="444605"/>
    <lineage>
        <taxon>Eukaryota</taxon>
        <taxon>Viridiplantae</taxon>
        <taxon>Streptophyta</taxon>
        <taxon>Embryophyta</taxon>
        <taxon>Tracheophyta</taxon>
        <taxon>Spermatophyta</taxon>
        <taxon>Magnoliopsida</taxon>
        <taxon>eudicotyledons</taxon>
        <taxon>Gunneridae</taxon>
        <taxon>Pentapetalae</taxon>
        <taxon>rosids</taxon>
        <taxon>fabids</taxon>
        <taxon>Malpighiales</taxon>
        <taxon>Salicaceae</taxon>
        <taxon>Saliceae</taxon>
        <taxon>Populus</taxon>
    </lineage>
</organism>
<dbReference type="PANTHER" id="PTHR27006">
    <property type="entry name" value="PROMASTIGOTE SURFACE ANTIGEN PROTEIN PSA"/>
    <property type="match status" value="1"/>
</dbReference>
<proteinExistence type="predicted"/>
<protein>
    <submittedName>
        <fullName evidence="1">Uncharacterized protein</fullName>
    </submittedName>
</protein>
<reference evidence="1" key="1">
    <citation type="journal article" date="2023" name="Mol. Ecol. Resour.">
        <title>Chromosome-level genome assembly of a triploid poplar Populus alba 'Berolinensis'.</title>
        <authorList>
            <person name="Chen S."/>
            <person name="Yu Y."/>
            <person name="Wang X."/>
            <person name="Wang S."/>
            <person name="Zhang T."/>
            <person name="Zhou Y."/>
            <person name="He R."/>
            <person name="Meng N."/>
            <person name="Wang Y."/>
            <person name="Liu W."/>
            <person name="Liu Z."/>
            <person name="Liu J."/>
            <person name="Guo Q."/>
            <person name="Huang H."/>
            <person name="Sederoff R.R."/>
            <person name="Wang G."/>
            <person name="Qu G."/>
            <person name="Chen S."/>
        </authorList>
    </citation>
    <scope>NUCLEOTIDE SEQUENCE</scope>
    <source>
        <strain evidence="1">SC-2020</strain>
    </source>
</reference>
<gene>
    <name evidence="1" type="ORF">NC653_027097</name>
</gene>
<sequence length="122" mass="13906">MEKLSLDDIITGRKNSSSDHGEVQECLLTSTWDSWNQGRAVNLLVPVLTRFLQEVMRLSDIYVHIGLLCVQENVEDRPIMDSVIMMLSSNSFILPVPSRPAYFIHSIHAYYNKSLVPQNSKI</sequence>
<evidence type="ECO:0000313" key="2">
    <source>
        <dbReference type="Proteomes" id="UP001164929"/>
    </source>
</evidence>
<dbReference type="Proteomes" id="UP001164929">
    <property type="component" value="Chromosome 11"/>
</dbReference>
<dbReference type="PANTHER" id="PTHR27006:SF616">
    <property type="entry name" value="CYSTEINE-RICH RECEPTOR-LIKE PROTEIN KINASE 10"/>
    <property type="match status" value="1"/>
</dbReference>